<dbReference type="InterPro" id="IPR029058">
    <property type="entry name" value="AB_hydrolase_fold"/>
</dbReference>
<dbReference type="GO" id="GO:0005737">
    <property type="term" value="C:cytoplasm"/>
    <property type="evidence" value="ECO:0007669"/>
    <property type="project" value="TreeGrafter"/>
</dbReference>
<gene>
    <name evidence="5" type="ORF">SASC598J21_019380</name>
</gene>
<reference evidence="5 6" key="1">
    <citation type="journal article" date="2014" name="PLoS Genet.">
        <title>Hidden diversity in honey bee gut symbionts detected by single-cell genomics.</title>
        <authorList>
            <person name="Engel P."/>
            <person name="Stepanauskas R."/>
            <person name="Moran N."/>
        </authorList>
    </citation>
    <scope>NUCLEOTIDE SEQUENCE [LARGE SCALE GENOMIC DNA]</scope>
    <source>
        <strain evidence="5 6">SCGC AB-598-J21</strain>
    </source>
</reference>
<dbReference type="Gene3D" id="3.30.559.10">
    <property type="entry name" value="Chloramphenicol acetyltransferase-like domain"/>
    <property type="match status" value="2"/>
</dbReference>
<dbReference type="PANTHER" id="PTHR45527:SF1">
    <property type="entry name" value="FATTY ACID SYNTHASE"/>
    <property type="match status" value="1"/>
</dbReference>
<dbReference type="SUPFAM" id="SSF52777">
    <property type="entry name" value="CoA-dependent acyltransferases"/>
    <property type="match status" value="3"/>
</dbReference>
<feature type="domain" description="Carrier" evidence="4">
    <location>
        <begin position="185"/>
        <end position="260"/>
    </location>
</feature>
<evidence type="ECO:0000256" key="1">
    <source>
        <dbReference type="ARBA" id="ARBA00001957"/>
    </source>
</evidence>
<evidence type="ECO:0000313" key="5">
    <source>
        <dbReference type="EMBL" id="KEQ00237.1"/>
    </source>
</evidence>
<dbReference type="Proteomes" id="UP000027644">
    <property type="component" value="Unassembled WGS sequence"/>
</dbReference>
<dbReference type="Gene3D" id="3.30.559.30">
    <property type="entry name" value="Nonribosomal peptide synthetase, condensation domain"/>
    <property type="match status" value="1"/>
</dbReference>
<evidence type="ECO:0000313" key="6">
    <source>
        <dbReference type="Proteomes" id="UP000027644"/>
    </source>
</evidence>
<accession>A0A074V8N4</accession>
<dbReference type="GO" id="GO:0031177">
    <property type="term" value="F:phosphopantetheine binding"/>
    <property type="evidence" value="ECO:0007669"/>
    <property type="project" value="TreeGrafter"/>
</dbReference>
<dbReference type="Pfam" id="PF00550">
    <property type="entry name" value="PP-binding"/>
    <property type="match status" value="1"/>
</dbReference>
<dbReference type="Pfam" id="PF00668">
    <property type="entry name" value="Condensation"/>
    <property type="match status" value="1"/>
</dbReference>
<dbReference type="AlphaFoldDB" id="A0A074V8N4"/>
<comment type="cofactor">
    <cofactor evidence="1">
        <name>pantetheine 4'-phosphate</name>
        <dbReference type="ChEBI" id="CHEBI:47942"/>
    </cofactor>
</comment>
<dbReference type="InterPro" id="IPR009081">
    <property type="entry name" value="PP-bd_ACP"/>
</dbReference>
<keyword evidence="3" id="KW-0597">Phosphoprotein</keyword>
<dbReference type="InterPro" id="IPR006162">
    <property type="entry name" value="Ppantetheine_attach_site"/>
</dbReference>
<dbReference type="GO" id="GO:0003824">
    <property type="term" value="F:catalytic activity"/>
    <property type="evidence" value="ECO:0007669"/>
    <property type="project" value="InterPro"/>
</dbReference>
<evidence type="ECO:0000256" key="3">
    <source>
        <dbReference type="ARBA" id="ARBA00022553"/>
    </source>
</evidence>
<proteinExistence type="predicted"/>
<dbReference type="GO" id="GO:0044550">
    <property type="term" value="P:secondary metabolite biosynthetic process"/>
    <property type="evidence" value="ECO:0007669"/>
    <property type="project" value="TreeGrafter"/>
</dbReference>
<dbReference type="InterPro" id="IPR036736">
    <property type="entry name" value="ACP-like_sf"/>
</dbReference>
<dbReference type="GO" id="GO:0043041">
    <property type="term" value="P:amino acid activation for nonribosomal peptide biosynthetic process"/>
    <property type="evidence" value="ECO:0007669"/>
    <property type="project" value="TreeGrafter"/>
</dbReference>
<name>A0A074V8N4_9NEIS</name>
<evidence type="ECO:0000256" key="2">
    <source>
        <dbReference type="ARBA" id="ARBA00022450"/>
    </source>
</evidence>
<comment type="caution">
    <text evidence="5">The sequence shown here is derived from an EMBL/GenBank/DDBJ whole genome shotgun (WGS) entry which is preliminary data.</text>
</comment>
<dbReference type="PROSITE" id="PS00012">
    <property type="entry name" value="PHOSPHOPANTETHEINE"/>
    <property type="match status" value="1"/>
</dbReference>
<dbReference type="InterPro" id="IPR001242">
    <property type="entry name" value="Condensation_dom"/>
</dbReference>
<dbReference type="InterPro" id="IPR023213">
    <property type="entry name" value="CAT-like_dom_sf"/>
</dbReference>
<dbReference type="Gene3D" id="3.40.50.1820">
    <property type="entry name" value="alpha/beta hydrolase"/>
    <property type="match status" value="1"/>
</dbReference>
<dbReference type="PANTHER" id="PTHR45527">
    <property type="entry name" value="NONRIBOSOMAL PEPTIDE SYNTHETASE"/>
    <property type="match status" value="1"/>
</dbReference>
<protein>
    <submittedName>
        <fullName evidence="5">Non-ribosomal peptide synthetase module</fullName>
    </submittedName>
</protein>
<dbReference type="EMBL" id="AVQL01000453">
    <property type="protein sequence ID" value="KEQ00237.1"/>
    <property type="molecule type" value="Genomic_DNA"/>
</dbReference>
<organism evidence="5 6">
    <name type="scientific">Snodgrassella alvi SCGC AB-598-J21</name>
    <dbReference type="NCBI Taxonomy" id="1385367"/>
    <lineage>
        <taxon>Bacteria</taxon>
        <taxon>Pseudomonadati</taxon>
        <taxon>Pseudomonadota</taxon>
        <taxon>Betaproteobacteria</taxon>
        <taxon>Neisseriales</taxon>
        <taxon>Neisseriaceae</taxon>
        <taxon>Snodgrassella</taxon>
    </lineage>
</organism>
<dbReference type="PROSITE" id="PS50075">
    <property type="entry name" value="CARRIER"/>
    <property type="match status" value="1"/>
</dbReference>
<sequence length="699" mass="79431">MLTLNTDSAPSIANEHEEFIWMQQLQEPEQVKYQLAVWQVNPYPDLTILHKSIVHLLEIHTDLNVRYQFTDDGDLYKYPDADFSACIQTEQIQEKQLITLLAQLMQQSWQPETTPPFLVTVISTENKVFLALRLHPILAQQFTLDDLIQEIQATYTSNTGAPHQLELLPLDLTVLNIPATPAQPANTESLPDIILAEFRNTLAEPDMTADDDFFDFGGHSLLATRVIGNLQKNHGIKLNFNDFFKSPTAGALAKIARQQQPAVSAAEVQPDQSAPLTLAQDFLWQAYSAFDFSPIYNLPFAIEFQQPVNEEILHQAFNDLIIRHIGLRTLFKTDKQQTRQYTVPVAELNQYKWFWPVSDSHGVTLSGEAAYKFDLTRELPLRIRLLTADNGNTVLSFLVHHMVIDEWSLNTIMTDLSHAYAARLQGQAPVWANTVPAIHEFARRQQQNGINRQHLDYWRSRLQGAKKGLTLNTDTITLPENTAPQVKWLEIRFDSAFHQHISAFAKLHHASIFSVFYTAIATILQKEGDLDEIVIGTSASGRTDPNYFDTVGYFTTMVAHRTRFTPQQSFTALLADTSEQINESMDYADIPINYIQQALGIPDNEGLMFDVYIHIHSNNALNGQLNTARGAIPYRQILPERNESMFGLHFEIMENQINNQYSLSMIITYQAHRYPTVLVERIATEVQQLLNDLAKQASA</sequence>
<evidence type="ECO:0000259" key="4">
    <source>
        <dbReference type="PROSITE" id="PS50075"/>
    </source>
</evidence>
<keyword evidence="2" id="KW-0596">Phosphopantetheine</keyword>
<dbReference type="SUPFAM" id="SSF47336">
    <property type="entry name" value="ACP-like"/>
    <property type="match status" value="1"/>
</dbReference>